<evidence type="ECO:0000259" key="2">
    <source>
        <dbReference type="Pfam" id="PF09851"/>
    </source>
</evidence>
<evidence type="ECO:0000313" key="4">
    <source>
        <dbReference type="Proteomes" id="UP000014303"/>
    </source>
</evidence>
<dbReference type="AlphaFoldDB" id="A0A8E0M6R1"/>
<keyword evidence="1" id="KW-1133">Transmembrane helix</keyword>
<feature type="transmembrane region" description="Helical" evidence="1">
    <location>
        <begin position="85"/>
        <end position="101"/>
    </location>
</feature>
<gene>
    <name evidence="3" type="ORF">Lpp7_15954</name>
</gene>
<dbReference type="Pfam" id="PF09851">
    <property type="entry name" value="SHOCT"/>
    <property type="match status" value="1"/>
</dbReference>
<evidence type="ECO:0000256" key="1">
    <source>
        <dbReference type="SAM" id="Phobius"/>
    </source>
</evidence>
<reference evidence="3 4" key="1">
    <citation type="journal article" date="2013" name="PLoS ONE">
        <title>Lactobacillus paracasei comparative genomics: towards species pan-genome definition and exploitation of diversity.</title>
        <authorList>
            <person name="Smokvina T."/>
            <person name="Wels M."/>
            <person name="Polka J."/>
            <person name="Chervaux C."/>
            <person name="Brisse S."/>
            <person name="Boekhorst J."/>
            <person name="van Hylckama Vlieg J.E."/>
            <person name="Siezen R.J."/>
        </authorList>
    </citation>
    <scope>NUCLEOTIDE SEQUENCE [LARGE SCALE GENOMIC DNA]</scope>
    <source>
        <strain evidence="3 4">Lpp7</strain>
    </source>
</reference>
<comment type="caution">
    <text evidence="3">The sequence shown here is derived from an EMBL/GenBank/DDBJ whole genome shotgun (WGS) entry which is preliminary data.</text>
</comment>
<dbReference type="Proteomes" id="UP000014303">
    <property type="component" value="Unassembled WGS sequence"/>
</dbReference>
<feature type="transmembrane region" description="Helical" evidence="1">
    <location>
        <begin position="61"/>
        <end position="79"/>
    </location>
</feature>
<keyword evidence="1" id="KW-0812">Transmembrane</keyword>
<protein>
    <recommendedName>
        <fullName evidence="2">SHOCT domain-containing protein</fullName>
    </recommendedName>
</protein>
<name>A0A8E0M6R1_LACPA</name>
<feature type="domain" description="SHOCT" evidence="2">
    <location>
        <begin position="123"/>
        <end position="149"/>
    </location>
</feature>
<dbReference type="InterPro" id="IPR018649">
    <property type="entry name" value="SHOCT"/>
</dbReference>
<sequence>KIKRAIVPGYGQRGVGWAHPKRKLYSKAYSRTTVSFNGLFKQSYRPNISARRKASIVKSNGIHLGCGGLIVLAVIITWAIQFWPIVLFAAAVIGLIFYLNLRKKKAQADKEAEDISEYEAITKLHQYKSLLDQGAITQGEYDAKKEELLHISTSGDNNDKSTDDSWQDF</sequence>
<accession>A0A8E0M6R1</accession>
<organism evidence="3 4">
    <name type="scientific">Lacticaseibacillus paracasei subsp. paracasei Lpp7</name>
    <dbReference type="NCBI Taxonomy" id="1256200"/>
    <lineage>
        <taxon>Bacteria</taxon>
        <taxon>Bacillati</taxon>
        <taxon>Bacillota</taxon>
        <taxon>Bacilli</taxon>
        <taxon>Lactobacillales</taxon>
        <taxon>Lactobacillaceae</taxon>
        <taxon>Lacticaseibacillus</taxon>
    </lineage>
</organism>
<evidence type="ECO:0000313" key="3">
    <source>
        <dbReference type="EMBL" id="EPC45013.1"/>
    </source>
</evidence>
<keyword evidence="1" id="KW-0472">Membrane</keyword>
<proteinExistence type="predicted"/>
<dbReference type="EMBL" id="ANJV01000596">
    <property type="protein sequence ID" value="EPC45013.1"/>
    <property type="molecule type" value="Genomic_DNA"/>
</dbReference>
<feature type="non-terminal residue" evidence="3">
    <location>
        <position position="1"/>
    </location>
</feature>